<evidence type="ECO:0000313" key="3">
    <source>
        <dbReference type="Proteomes" id="UP000245383"/>
    </source>
</evidence>
<accession>A0A2T9Y5W5</accession>
<evidence type="ECO:0000256" key="1">
    <source>
        <dbReference type="SAM" id="MobiDB-lite"/>
    </source>
</evidence>
<feature type="region of interest" description="Disordered" evidence="1">
    <location>
        <begin position="125"/>
        <end position="198"/>
    </location>
</feature>
<feature type="compositionally biased region" description="Polar residues" evidence="1">
    <location>
        <begin position="125"/>
        <end position="164"/>
    </location>
</feature>
<evidence type="ECO:0000313" key="2">
    <source>
        <dbReference type="EMBL" id="PVU87674.1"/>
    </source>
</evidence>
<dbReference type="EMBL" id="MBFR01000462">
    <property type="protein sequence ID" value="PVU87674.1"/>
    <property type="molecule type" value="Genomic_DNA"/>
</dbReference>
<feature type="non-terminal residue" evidence="2">
    <location>
        <position position="1"/>
    </location>
</feature>
<feature type="compositionally biased region" description="Basic and acidic residues" evidence="1">
    <location>
        <begin position="176"/>
        <end position="191"/>
    </location>
</feature>
<sequence length="198" mass="22680">GAQQAQDMKVQKIECDNPHEKVRAPMVEEPNTREKNKGNYLRIPKFLEMKYTLPPLNEAATSALMELPDRVPQLVESTVKPLVKNKKLEALLVAINPTKRIRKNKRSPFFSRQQTAFIITSTPAHTSQNITPNTANNLQTPQSSKTTRYVLSRMGQTHRQQVGQKHSRKGTQHSAQESESRETKGFNKETLYKFQRNK</sequence>
<proteinExistence type="predicted"/>
<keyword evidence="3" id="KW-1185">Reference proteome</keyword>
<feature type="compositionally biased region" description="Basic and acidic residues" evidence="1">
    <location>
        <begin position="9"/>
        <end position="23"/>
    </location>
</feature>
<reference evidence="2 3" key="1">
    <citation type="journal article" date="2018" name="MBio">
        <title>Comparative Genomics Reveals the Core Gene Toolbox for the Fungus-Insect Symbiosis.</title>
        <authorList>
            <person name="Wang Y."/>
            <person name="Stata M."/>
            <person name="Wang W."/>
            <person name="Stajich J.E."/>
            <person name="White M.M."/>
            <person name="Moncalvo J.M."/>
        </authorList>
    </citation>
    <scope>NUCLEOTIDE SEQUENCE [LARGE SCALE GENOMIC DNA]</scope>
    <source>
        <strain evidence="2 3">SWE-8-4</strain>
    </source>
</reference>
<organism evidence="2 3">
    <name type="scientific">Smittium simulii</name>
    <dbReference type="NCBI Taxonomy" id="133385"/>
    <lineage>
        <taxon>Eukaryota</taxon>
        <taxon>Fungi</taxon>
        <taxon>Fungi incertae sedis</taxon>
        <taxon>Zoopagomycota</taxon>
        <taxon>Kickxellomycotina</taxon>
        <taxon>Harpellomycetes</taxon>
        <taxon>Harpellales</taxon>
        <taxon>Legeriomycetaceae</taxon>
        <taxon>Smittium</taxon>
    </lineage>
</organism>
<name>A0A2T9Y5W5_9FUNG</name>
<gene>
    <name evidence="2" type="ORF">BB561_006233</name>
</gene>
<dbReference type="Proteomes" id="UP000245383">
    <property type="component" value="Unassembled WGS sequence"/>
</dbReference>
<comment type="caution">
    <text evidence="2">The sequence shown here is derived from an EMBL/GenBank/DDBJ whole genome shotgun (WGS) entry which is preliminary data.</text>
</comment>
<feature type="region of interest" description="Disordered" evidence="1">
    <location>
        <begin position="1"/>
        <end position="36"/>
    </location>
</feature>
<dbReference type="AlphaFoldDB" id="A0A2T9Y5W5"/>
<protein>
    <submittedName>
        <fullName evidence="2">Uncharacterized protein</fullName>
    </submittedName>
</protein>